<dbReference type="PANTHER" id="PTHR12215">
    <property type="entry name" value="PHOSPHOPANTETHEINE TRANSFERASE"/>
    <property type="match status" value="1"/>
</dbReference>
<evidence type="ECO:0000256" key="1">
    <source>
        <dbReference type="ARBA" id="ARBA00013172"/>
    </source>
</evidence>
<dbReference type="InterPro" id="IPR008278">
    <property type="entry name" value="4-PPantetheinyl_Trfase_dom"/>
</dbReference>
<organism evidence="4 5">
    <name type="scientific">Taxus chinensis</name>
    <name type="common">Chinese yew</name>
    <name type="synonym">Taxus wallichiana var. chinensis</name>
    <dbReference type="NCBI Taxonomy" id="29808"/>
    <lineage>
        <taxon>Eukaryota</taxon>
        <taxon>Viridiplantae</taxon>
        <taxon>Streptophyta</taxon>
        <taxon>Embryophyta</taxon>
        <taxon>Tracheophyta</taxon>
        <taxon>Spermatophyta</taxon>
        <taxon>Pinopsida</taxon>
        <taxon>Pinidae</taxon>
        <taxon>Conifers II</taxon>
        <taxon>Cupressales</taxon>
        <taxon>Taxaceae</taxon>
        <taxon>Taxus</taxon>
    </lineage>
</organism>
<dbReference type="GO" id="GO:0008897">
    <property type="term" value="F:holo-[acyl-carrier-protein] synthase activity"/>
    <property type="evidence" value="ECO:0007669"/>
    <property type="project" value="UniProtKB-EC"/>
</dbReference>
<gene>
    <name evidence="4" type="ORF">KI387_034678</name>
</gene>
<reference evidence="4 5" key="1">
    <citation type="journal article" date="2021" name="Nat. Plants">
        <title>The Taxus genome provides insights into paclitaxel biosynthesis.</title>
        <authorList>
            <person name="Xiong X."/>
            <person name="Gou J."/>
            <person name="Liao Q."/>
            <person name="Li Y."/>
            <person name="Zhou Q."/>
            <person name="Bi G."/>
            <person name="Li C."/>
            <person name="Du R."/>
            <person name="Wang X."/>
            <person name="Sun T."/>
            <person name="Guo L."/>
            <person name="Liang H."/>
            <person name="Lu P."/>
            <person name="Wu Y."/>
            <person name="Zhang Z."/>
            <person name="Ro D.K."/>
            <person name="Shang Y."/>
            <person name="Huang S."/>
            <person name="Yan J."/>
        </authorList>
    </citation>
    <scope>NUCLEOTIDE SEQUENCE [LARGE SCALE GENOMIC DNA]</scope>
    <source>
        <strain evidence="4">Ta-2019</strain>
    </source>
</reference>
<dbReference type="GO" id="GO:0005829">
    <property type="term" value="C:cytosol"/>
    <property type="evidence" value="ECO:0007669"/>
    <property type="project" value="TreeGrafter"/>
</dbReference>
<dbReference type="EMBL" id="JAHRHJ020003813">
    <property type="protein sequence ID" value="KAH9290561.1"/>
    <property type="molecule type" value="Genomic_DNA"/>
</dbReference>
<dbReference type="GO" id="GO:0000287">
    <property type="term" value="F:magnesium ion binding"/>
    <property type="evidence" value="ECO:0007669"/>
    <property type="project" value="InterPro"/>
</dbReference>
<protein>
    <recommendedName>
        <fullName evidence="1">holo-[acyl-carrier-protein] synthase</fullName>
        <ecNumber evidence="1">2.7.8.7</ecNumber>
    </recommendedName>
</protein>
<keyword evidence="2" id="KW-0808">Transferase</keyword>
<comment type="caution">
    <text evidence="4">The sequence shown here is derived from an EMBL/GenBank/DDBJ whole genome shotgun (WGS) entry which is preliminary data.</text>
</comment>
<dbReference type="InterPro" id="IPR050559">
    <property type="entry name" value="P-Pant_transferase_sf"/>
</dbReference>
<name>A0AA38F6I5_TAXCH</name>
<dbReference type="SUPFAM" id="SSF56214">
    <property type="entry name" value="4'-phosphopantetheinyl transferase"/>
    <property type="match status" value="2"/>
</dbReference>
<accession>A0AA38F6I5</accession>
<dbReference type="GO" id="GO:0019878">
    <property type="term" value="P:lysine biosynthetic process via aminoadipic acid"/>
    <property type="evidence" value="ECO:0007669"/>
    <property type="project" value="TreeGrafter"/>
</dbReference>
<dbReference type="EC" id="2.7.8.7" evidence="1"/>
<feature type="non-terminal residue" evidence="4">
    <location>
        <position position="300"/>
    </location>
</feature>
<evidence type="ECO:0000313" key="4">
    <source>
        <dbReference type="EMBL" id="KAH9290561.1"/>
    </source>
</evidence>
<dbReference type="InterPro" id="IPR037143">
    <property type="entry name" value="4-PPantetheinyl_Trfase_dom_sf"/>
</dbReference>
<feature type="domain" description="4'-phosphopantetheinyl transferase" evidence="3">
    <location>
        <begin position="119"/>
        <end position="195"/>
    </location>
</feature>
<dbReference type="Gene3D" id="3.90.470.20">
    <property type="entry name" value="4'-phosphopantetheinyl transferase domain"/>
    <property type="match status" value="2"/>
</dbReference>
<dbReference type="PANTHER" id="PTHR12215:SF15">
    <property type="entry name" value="4'-PHOSPHOPANTETHEINYL TRANSFERASE SUPERFAMILY-RELATED"/>
    <property type="match status" value="1"/>
</dbReference>
<evidence type="ECO:0000259" key="3">
    <source>
        <dbReference type="Pfam" id="PF01648"/>
    </source>
</evidence>
<evidence type="ECO:0000313" key="5">
    <source>
        <dbReference type="Proteomes" id="UP000824469"/>
    </source>
</evidence>
<dbReference type="Proteomes" id="UP000824469">
    <property type="component" value="Unassembled WGS sequence"/>
</dbReference>
<dbReference type="AlphaFoldDB" id="A0AA38F6I5"/>
<dbReference type="FunFam" id="3.90.470.20:FF:000010">
    <property type="entry name" value="L-aminoadipate-semialdehyde dehydrogenase-phosphopantetheinyl transferase"/>
    <property type="match status" value="1"/>
</dbReference>
<dbReference type="OMA" id="NIRCFQR"/>
<evidence type="ECO:0000256" key="2">
    <source>
        <dbReference type="ARBA" id="ARBA00022679"/>
    </source>
</evidence>
<keyword evidence="5" id="KW-1185">Reference proteome</keyword>
<dbReference type="Pfam" id="PF01648">
    <property type="entry name" value="ACPS"/>
    <property type="match status" value="1"/>
</dbReference>
<sequence length="300" mass="34327">EVHFWYLRPEEVQNKTLIDAYKGLLSSEEYAQVLQMEGKQIQKQALLARVLVRTTLARYTDGNINPKSLIFSKNKFGKPEVVWPCDTSYGNEWKLPPLCFNIAHTSSLICCGVTTDTLVGIDVEEKIRRTRTNILAFANRWFSSPEIAWLDAFTDPEEQRQKFIQLWTLKEAYVKALGRGISGAPLKDFSVYIQHLPIMEERIEHPDDDGSDSVVHTIKLEVLKSGAMTTNWQFLLFQPTSMHYASVCMKQDEMKLHEDEMSQMNSSCLKMRAWKTVPLVKDESLSVKEMIIASTNLGSI</sequence>
<proteinExistence type="predicted"/>